<organism evidence="2 3">
    <name type="scientific">Parascaris equorum</name>
    <name type="common">Equine roundworm</name>
    <dbReference type="NCBI Taxonomy" id="6256"/>
    <lineage>
        <taxon>Eukaryota</taxon>
        <taxon>Metazoa</taxon>
        <taxon>Ecdysozoa</taxon>
        <taxon>Nematoda</taxon>
        <taxon>Chromadorea</taxon>
        <taxon>Rhabditida</taxon>
        <taxon>Spirurina</taxon>
        <taxon>Ascaridomorpha</taxon>
        <taxon>Ascaridoidea</taxon>
        <taxon>Ascarididae</taxon>
        <taxon>Parascaris</taxon>
    </lineage>
</organism>
<feature type="compositionally biased region" description="Polar residues" evidence="1">
    <location>
        <begin position="241"/>
        <end position="251"/>
    </location>
</feature>
<keyword evidence="2" id="KW-1185">Reference proteome</keyword>
<feature type="region of interest" description="Disordered" evidence="1">
    <location>
        <begin position="231"/>
        <end position="251"/>
    </location>
</feature>
<accession>A0A914RTA3</accession>
<dbReference type="AlphaFoldDB" id="A0A914RTA3"/>
<sequence length="472" mass="50842">MEFFVRRVKECGGCISVLIRSLDAASLNALVVIVKEGVAVRLNNADDEGSTATTSRAKSVASHYRCAETQTAIQQEKQRIVSNADVDSTCKADERQSAKSISEDADSQDVSELISVNPTEENQEANNTTLGECLSEANLNVTLQENQKTVGKRIFEENAIESGKSQSDISKASGGWETAVQLGIAQNPIKDTATMNAKTLKTGITELPSVQQIQAKIHLLEATVSGKNALQKDDATKEASESASLKSTEPTQLIYASVPGNDATQCQSMIEKQQQATESLSKPPEVVAGRETTTQPDVIPSTMACEKRATINAPEDFPVTITQKKAEIIASSSAKDVQDIFQNIKGETLRSPNEQVTTIVTVVKDVIDEETEGVVMKSCAAAEVFTDVTSLRPTTGSASNIIEEMLPCEIGEGFIICERVSPTEDADDVFVSENELKHEEHEQVQSEEEEFVDAVSEASDNATFTLEEAGSP</sequence>
<feature type="compositionally biased region" description="Polar residues" evidence="1">
    <location>
        <begin position="270"/>
        <end position="280"/>
    </location>
</feature>
<feature type="region of interest" description="Disordered" evidence="1">
    <location>
        <begin position="270"/>
        <end position="292"/>
    </location>
</feature>
<evidence type="ECO:0000256" key="1">
    <source>
        <dbReference type="SAM" id="MobiDB-lite"/>
    </source>
</evidence>
<evidence type="ECO:0000313" key="2">
    <source>
        <dbReference type="Proteomes" id="UP000887564"/>
    </source>
</evidence>
<dbReference type="Proteomes" id="UP000887564">
    <property type="component" value="Unplaced"/>
</dbReference>
<feature type="compositionally biased region" description="Basic and acidic residues" evidence="1">
    <location>
        <begin position="231"/>
        <end position="240"/>
    </location>
</feature>
<name>A0A914RTA3_PAREQ</name>
<protein>
    <submittedName>
        <fullName evidence="3">Uncharacterized protein</fullName>
    </submittedName>
</protein>
<evidence type="ECO:0000313" key="3">
    <source>
        <dbReference type="WBParaSite" id="PEQ_0000954801-mRNA-1"/>
    </source>
</evidence>
<reference evidence="3" key="1">
    <citation type="submission" date="2022-11" db="UniProtKB">
        <authorList>
            <consortium name="WormBaseParasite"/>
        </authorList>
    </citation>
    <scope>IDENTIFICATION</scope>
</reference>
<dbReference type="WBParaSite" id="PEQ_0000954801-mRNA-1">
    <property type="protein sequence ID" value="PEQ_0000954801-mRNA-1"/>
    <property type="gene ID" value="PEQ_0000954801"/>
</dbReference>
<proteinExistence type="predicted"/>